<evidence type="ECO:0000256" key="2">
    <source>
        <dbReference type="SAM" id="MobiDB-lite"/>
    </source>
</evidence>
<dbReference type="CDD" id="cd10444">
    <property type="entry name" value="GIY-YIG_SegABCDEFG"/>
    <property type="match status" value="1"/>
</dbReference>
<dbReference type="SMART" id="SM00496">
    <property type="entry name" value="IENR2"/>
    <property type="match status" value="4"/>
</dbReference>
<reference evidence="5" key="1">
    <citation type="journal article" date="2015" name="Nature">
        <title>Complex archaea that bridge the gap between prokaryotes and eukaryotes.</title>
        <authorList>
            <person name="Spang A."/>
            <person name="Saw J.H."/>
            <person name="Jorgensen S.L."/>
            <person name="Zaremba-Niedzwiedzka K."/>
            <person name="Martijn J."/>
            <person name="Lind A.E."/>
            <person name="van Eijk R."/>
            <person name="Schleper C."/>
            <person name="Guy L."/>
            <person name="Ettema T.J."/>
        </authorList>
    </citation>
    <scope>NUCLEOTIDE SEQUENCE</scope>
</reference>
<dbReference type="InterPro" id="IPR035901">
    <property type="entry name" value="GIY-YIG_endonuc_sf"/>
</dbReference>
<sequence length="175" mass="19619">MQHIVYKIINNINGQFYIGKHSTDNVDDDYFGSGLHIKRAVVKYGKENFTKKLLGSFDIEDEAYWLEQEILASERNNSLCYNISPGGRGVGSGENHPLYGKSPSEITRKKISGAKFGKHHSEGAKRNMSAAKIGKQHSEDTKRKMSEAHKGKTASQEVRKKMSESQKNKNNLCSV</sequence>
<comment type="similarity">
    <text evidence="1">To endonucleases of group I introns of fungi and phage.</text>
</comment>
<proteinExistence type="predicted"/>
<protein>
    <recommendedName>
        <fullName evidence="6">GIY-YIG domain-containing protein</fullName>
    </recommendedName>
</protein>
<dbReference type="AlphaFoldDB" id="A0A0F9UDP9"/>
<feature type="domain" description="Nuclease associated modular" evidence="4">
    <location>
        <begin position="99"/>
        <end position="115"/>
    </location>
</feature>
<evidence type="ECO:0000313" key="5">
    <source>
        <dbReference type="EMBL" id="KKN85512.1"/>
    </source>
</evidence>
<feature type="domain" description="Nuclease associated modular" evidence="4">
    <location>
        <begin position="133"/>
        <end position="149"/>
    </location>
</feature>
<organism evidence="5">
    <name type="scientific">marine sediment metagenome</name>
    <dbReference type="NCBI Taxonomy" id="412755"/>
    <lineage>
        <taxon>unclassified sequences</taxon>
        <taxon>metagenomes</taxon>
        <taxon>ecological metagenomes</taxon>
    </lineage>
</organism>
<dbReference type="GO" id="GO:0003677">
    <property type="term" value="F:DNA binding"/>
    <property type="evidence" value="ECO:0007669"/>
    <property type="project" value="InterPro"/>
</dbReference>
<accession>A0A0F9UDP9</accession>
<feature type="region of interest" description="Disordered" evidence="2">
    <location>
        <begin position="113"/>
        <end position="175"/>
    </location>
</feature>
<dbReference type="InterPro" id="IPR003611">
    <property type="entry name" value="NUMOD3"/>
</dbReference>
<name>A0A0F9UDP9_9ZZZZ</name>
<feature type="compositionally biased region" description="Basic and acidic residues" evidence="2">
    <location>
        <begin position="136"/>
        <end position="150"/>
    </location>
</feature>
<dbReference type="SUPFAM" id="SSF64496">
    <property type="entry name" value="DNA-binding domain of intron-encoded endonucleases"/>
    <property type="match status" value="1"/>
</dbReference>
<evidence type="ECO:0000259" key="3">
    <source>
        <dbReference type="SMART" id="SM00465"/>
    </source>
</evidence>
<evidence type="ECO:0000256" key="1">
    <source>
        <dbReference type="ARBA" id="ARBA00010045"/>
    </source>
</evidence>
<feature type="domain" description="Nuclease associated modular" evidence="4">
    <location>
        <begin position="116"/>
        <end position="132"/>
    </location>
</feature>
<feature type="domain" description="GIY-YIG" evidence="3">
    <location>
        <begin position="2"/>
        <end position="87"/>
    </location>
</feature>
<dbReference type="SUPFAM" id="SSF82771">
    <property type="entry name" value="GIY-YIG endonuclease"/>
    <property type="match status" value="1"/>
</dbReference>
<dbReference type="Pfam" id="PF07460">
    <property type="entry name" value="NUMOD3"/>
    <property type="match status" value="3"/>
</dbReference>
<dbReference type="SMART" id="SM00465">
    <property type="entry name" value="GIYc"/>
    <property type="match status" value="1"/>
</dbReference>
<evidence type="ECO:0000259" key="4">
    <source>
        <dbReference type="SMART" id="SM00496"/>
    </source>
</evidence>
<feature type="compositionally biased region" description="Basic and acidic residues" evidence="2">
    <location>
        <begin position="157"/>
        <end position="167"/>
    </location>
</feature>
<feature type="domain" description="Nuclease associated modular" evidence="4">
    <location>
        <begin position="150"/>
        <end position="166"/>
    </location>
</feature>
<gene>
    <name evidence="5" type="ORF">LCGC14_0278350</name>
</gene>
<dbReference type="EMBL" id="LAZR01000158">
    <property type="protein sequence ID" value="KKN85512.1"/>
    <property type="molecule type" value="Genomic_DNA"/>
</dbReference>
<dbReference type="InterPro" id="IPR000305">
    <property type="entry name" value="GIY-YIG_endonuc"/>
</dbReference>
<evidence type="ECO:0008006" key="6">
    <source>
        <dbReference type="Google" id="ProtNLM"/>
    </source>
</evidence>
<comment type="caution">
    <text evidence="5">The sequence shown here is derived from an EMBL/GenBank/DDBJ whole genome shotgun (WGS) entry which is preliminary data.</text>
</comment>